<feature type="non-terminal residue" evidence="2">
    <location>
        <position position="367"/>
    </location>
</feature>
<protein>
    <submittedName>
        <fullName evidence="2">Fibronectin type III domain protein</fullName>
    </submittedName>
</protein>
<dbReference type="AlphaFoldDB" id="A0A1S8WM85"/>
<gene>
    <name evidence="2" type="ORF">X801_08639</name>
</gene>
<name>A0A1S8WM85_OPIVI</name>
<evidence type="ECO:0000313" key="3">
    <source>
        <dbReference type="Proteomes" id="UP000243686"/>
    </source>
</evidence>
<dbReference type="Gene3D" id="2.60.40.10">
    <property type="entry name" value="Immunoglobulins"/>
    <property type="match status" value="2"/>
</dbReference>
<reference evidence="2 3" key="1">
    <citation type="submission" date="2015-03" db="EMBL/GenBank/DDBJ databases">
        <title>Draft genome of the nematode, Opisthorchis viverrini.</title>
        <authorList>
            <person name="Mitreva M."/>
        </authorList>
    </citation>
    <scope>NUCLEOTIDE SEQUENCE [LARGE SCALE GENOMIC DNA]</scope>
    <source>
        <strain evidence="2">Khon Kaen</strain>
    </source>
</reference>
<dbReference type="SMART" id="SM00060">
    <property type="entry name" value="FN3"/>
    <property type="match status" value="4"/>
</dbReference>
<organism evidence="2 3">
    <name type="scientific">Opisthorchis viverrini</name>
    <name type="common">Southeast Asian liver fluke</name>
    <dbReference type="NCBI Taxonomy" id="6198"/>
    <lineage>
        <taxon>Eukaryota</taxon>
        <taxon>Metazoa</taxon>
        <taxon>Spiralia</taxon>
        <taxon>Lophotrochozoa</taxon>
        <taxon>Platyhelminthes</taxon>
        <taxon>Trematoda</taxon>
        <taxon>Digenea</taxon>
        <taxon>Opisthorchiida</taxon>
        <taxon>Opisthorchiata</taxon>
        <taxon>Opisthorchiidae</taxon>
        <taxon>Opisthorchis</taxon>
    </lineage>
</organism>
<proteinExistence type="predicted"/>
<evidence type="ECO:0000259" key="1">
    <source>
        <dbReference type="PROSITE" id="PS50853"/>
    </source>
</evidence>
<dbReference type="InterPro" id="IPR036116">
    <property type="entry name" value="FN3_sf"/>
</dbReference>
<sequence length="367" mass="39886">PRAPENIRIEPVVNTSSATASWTFDVTCGTTRFTVDTYNEQNLLVGTQSTSEQTVVFNRLQGCVPLTIGVTAHNQQGTSPEARSERFTLLTAPGPPRYLRVEPNELDSSVDVSWESGYGCAASVFLVQLRRPDGSIEANLNTTQYRITISNVPKCTKFFATVLGQNDKGSGSQRQSNLFTIPAVIPGPNNVQVETIENTSSVRVSWKNENLCPSSEFVVTVLEQGGRVVYTEYSNVQKTVLRGLPACVSLQIKIAVHDGSEDSQQALSKAFYLLAAPNRPRMPRVTTEDNEPTANITWEDGGGCIATAYDVSVKTTNGTMVTFLNTSSRSVTLTDIPMCASLYATVVARNEYGSSSAITSMHFTIQT</sequence>
<feature type="domain" description="Fibronectin type-III" evidence="1">
    <location>
        <begin position="95"/>
        <end position="184"/>
    </location>
</feature>
<feature type="domain" description="Fibronectin type-III" evidence="1">
    <location>
        <begin position="279"/>
        <end position="367"/>
    </location>
</feature>
<keyword evidence="3" id="KW-1185">Reference proteome</keyword>
<dbReference type="InterPro" id="IPR013783">
    <property type="entry name" value="Ig-like_fold"/>
</dbReference>
<accession>A0A1S8WM85</accession>
<dbReference type="EMBL" id="KV903675">
    <property type="protein sequence ID" value="OON15556.1"/>
    <property type="molecule type" value="Genomic_DNA"/>
</dbReference>
<dbReference type="Proteomes" id="UP000243686">
    <property type="component" value="Unassembled WGS sequence"/>
</dbReference>
<dbReference type="InterPro" id="IPR003961">
    <property type="entry name" value="FN3_dom"/>
</dbReference>
<feature type="non-terminal residue" evidence="2">
    <location>
        <position position="1"/>
    </location>
</feature>
<feature type="domain" description="Fibronectin type-III" evidence="1">
    <location>
        <begin position="3"/>
        <end position="94"/>
    </location>
</feature>
<evidence type="ECO:0000313" key="2">
    <source>
        <dbReference type="EMBL" id="OON15556.1"/>
    </source>
</evidence>
<dbReference type="CDD" id="cd00063">
    <property type="entry name" value="FN3"/>
    <property type="match status" value="1"/>
</dbReference>
<dbReference type="PROSITE" id="PS50853">
    <property type="entry name" value="FN3"/>
    <property type="match status" value="3"/>
</dbReference>
<dbReference type="SUPFAM" id="SSF49265">
    <property type="entry name" value="Fibronectin type III"/>
    <property type="match status" value="2"/>
</dbReference>